<dbReference type="PANTHER" id="PTHR34052">
    <property type="entry name" value="GLYCINE-RICH PROTEIN-LIKE"/>
    <property type="match status" value="1"/>
</dbReference>
<evidence type="ECO:0000313" key="1">
    <source>
        <dbReference type="EMBL" id="KAK7308586.1"/>
    </source>
</evidence>
<organism evidence="1 2">
    <name type="scientific">Canavalia gladiata</name>
    <name type="common">Sword bean</name>
    <name type="synonym">Dolichos gladiatus</name>
    <dbReference type="NCBI Taxonomy" id="3824"/>
    <lineage>
        <taxon>Eukaryota</taxon>
        <taxon>Viridiplantae</taxon>
        <taxon>Streptophyta</taxon>
        <taxon>Embryophyta</taxon>
        <taxon>Tracheophyta</taxon>
        <taxon>Spermatophyta</taxon>
        <taxon>Magnoliopsida</taxon>
        <taxon>eudicotyledons</taxon>
        <taxon>Gunneridae</taxon>
        <taxon>Pentapetalae</taxon>
        <taxon>rosids</taxon>
        <taxon>fabids</taxon>
        <taxon>Fabales</taxon>
        <taxon>Fabaceae</taxon>
        <taxon>Papilionoideae</taxon>
        <taxon>50 kb inversion clade</taxon>
        <taxon>NPAAA clade</taxon>
        <taxon>indigoferoid/millettioid clade</taxon>
        <taxon>Phaseoleae</taxon>
        <taxon>Canavalia</taxon>
    </lineage>
</organism>
<gene>
    <name evidence="1" type="ORF">VNO77_42205</name>
</gene>
<dbReference type="EMBL" id="JAYMYQ010000010">
    <property type="protein sequence ID" value="KAK7308586.1"/>
    <property type="molecule type" value="Genomic_DNA"/>
</dbReference>
<dbReference type="SUPFAM" id="SSF49503">
    <property type="entry name" value="Cupredoxins"/>
    <property type="match status" value="1"/>
</dbReference>
<sequence>MLHTGIDDDDDGCFRERRGSERRRRRTCPFDLNYEGKPKEIVVGGSALWNFGFNYVDWAIKNAPFHQGETLDTGEYHTRCRGGFKYVLKTFKPYHFACGEKDSFHCNNGTMKFSVKPVIQQYS</sequence>
<dbReference type="Proteomes" id="UP001367508">
    <property type="component" value="Unassembled WGS sequence"/>
</dbReference>
<evidence type="ECO:0008006" key="3">
    <source>
        <dbReference type="Google" id="ProtNLM"/>
    </source>
</evidence>
<keyword evidence="2" id="KW-1185">Reference proteome</keyword>
<dbReference type="PANTHER" id="PTHR34052:SF1">
    <property type="entry name" value="OS06G0216700 PROTEIN"/>
    <property type="match status" value="1"/>
</dbReference>
<proteinExistence type="predicted"/>
<comment type="caution">
    <text evidence="1">The sequence shown here is derived from an EMBL/GenBank/DDBJ whole genome shotgun (WGS) entry which is preliminary data.</text>
</comment>
<reference evidence="1 2" key="1">
    <citation type="submission" date="2024-01" db="EMBL/GenBank/DDBJ databases">
        <title>The genomes of 5 underutilized Papilionoideae crops provide insights into root nodulation and disease resistanc.</title>
        <authorList>
            <person name="Jiang F."/>
        </authorList>
    </citation>
    <scope>NUCLEOTIDE SEQUENCE [LARGE SCALE GENOMIC DNA]</scope>
    <source>
        <strain evidence="1">LVBAO_FW01</strain>
        <tissue evidence="1">Leaves</tissue>
    </source>
</reference>
<accession>A0AAN9PS73</accession>
<evidence type="ECO:0000313" key="2">
    <source>
        <dbReference type="Proteomes" id="UP001367508"/>
    </source>
</evidence>
<dbReference type="InterPro" id="IPR008972">
    <property type="entry name" value="Cupredoxin"/>
</dbReference>
<dbReference type="AlphaFoldDB" id="A0AAN9PS73"/>
<name>A0AAN9PS73_CANGL</name>
<protein>
    <recommendedName>
        <fullName evidence="3">Phytocyanin domain-containing protein</fullName>
    </recommendedName>
</protein>